<dbReference type="Gene3D" id="2.60.120.620">
    <property type="entry name" value="q2cbj1_9rhob like domain"/>
    <property type="match status" value="1"/>
</dbReference>
<keyword evidence="2" id="KW-1185">Reference proteome</keyword>
<protein>
    <submittedName>
        <fullName evidence="1">2OG-Fe(II) oxygenase superfamily protein</fullName>
    </submittedName>
</protein>
<evidence type="ECO:0000313" key="2">
    <source>
        <dbReference type="Proteomes" id="UP000515683"/>
    </source>
</evidence>
<organism evidence="1 2">
    <name type="scientific">Synechococcus phage S-SCSM1</name>
    <dbReference type="NCBI Taxonomy" id="2588487"/>
    <lineage>
        <taxon>Viruses</taxon>
        <taxon>Duplodnaviria</taxon>
        <taxon>Heunggongvirae</taxon>
        <taxon>Uroviricota</taxon>
        <taxon>Caudoviricetes</taxon>
        <taxon>Pantevenvirales</taxon>
        <taxon>Kyanoviridae</taxon>
        <taxon>Zhoulongquanvirus</taxon>
        <taxon>Zhoulongquanvirus esscess</taxon>
    </lineage>
</organism>
<dbReference type="EMBL" id="MK867354">
    <property type="protein sequence ID" value="QFG06328.1"/>
    <property type="molecule type" value="Genomic_DNA"/>
</dbReference>
<accession>A0A6M2ZHE6</accession>
<dbReference type="Proteomes" id="UP000515683">
    <property type="component" value="Segment"/>
</dbReference>
<reference evidence="1" key="1">
    <citation type="submission" date="2019-04" db="EMBL/GenBank/DDBJ databases">
        <title>Genomic and proteomic characterization of cyanophage S-SCSM1 provides new insights into understanding the viral gene diversity and phage-host interactions.</title>
        <authorList>
            <person name="Wang Q."/>
            <person name="Xu Y."/>
            <person name="Jiao N."/>
            <person name="Zhang R."/>
        </authorList>
    </citation>
    <scope>NUCLEOTIDE SEQUENCE [LARGE SCALE GENOMIC DNA]</scope>
</reference>
<proteinExistence type="predicted"/>
<dbReference type="CDD" id="cd02208">
    <property type="entry name" value="cupin_RmlC-like"/>
    <property type="match status" value="1"/>
</dbReference>
<gene>
    <name evidence="1" type="ORF">SSCSM1_71</name>
</gene>
<evidence type="ECO:0000313" key="1">
    <source>
        <dbReference type="EMBL" id="QFG06328.1"/>
    </source>
</evidence>
<name>A0A6M2ZHE6_9CAUD</name>
<sequence>MKKILLKDFIFQGRVKDHELIRDELLSEIEKTNFTTIERNPGSIDSISKLDWDWAMDTDRTWTSLFEKHFWNAIDDFLSVTPYLSIELKEMWFQQYVKCDMHNWHTHGEQYTGVYYLEFPKGSSKTELVFPYDHSKHQISVEEGDIIFFPAHVAHRGTTNFTDRKTIISFNFSIGNDYDDILDFKVLNSVQ</sequence>